<proteinExistence type="predicted"/>
<dbReference type="RefSeq" id="XP_030066673.1">
    <property type="nucleotide sequence ID" value="XM_030210813.1"/>
</dbReference>
<dbReference type="InterPro" id="IPR051147">
    <property type="entry name" value="CFAP_domain-containing"/>
</dbReference>
<gene>
    <name evidence="5" type="primary">CCDC42</name>
</gene>
<reference evidence="5" key="1">
    <citation type="submission" date="2025-08" db="UniProtKB">
        <authorList>
            <consortium name="RefSeq"/>
        </authorList>
    </citation>
    <scope>IDENTIFICATION</scope>
</reference>
<dbReference type="GO" id="GO:0007286">
    <property type="term" value="P:spermatid development"/>
    <property type="evidence" value="ECO:0007669"/>
    <property type="project" value="TreeGrafter"/>
</dbReference>
<dbReference type="InterPro" id="IPR025252">
    <property type="entry name" value="DUF4200"/>
</dbReference>
<evidence type="ECO:0000313" key="4">
    <source>
        <dbReference type="Proteomes" id="UP000515156"/>
    </source>
</evidence>
<dbReference type="FunCoup" id="A0A6P7YNR8">
    <property type="interactions" value="4"/>
</dbReference>
<evidence type="ECO:0000256" key="2">
    <source>
        <dbReference type="SAM" id="Coils"/>
    </source>
</evidence>
<dbReference type="GO" id="GO:0005856">
    <property type="term" value="C:cytoskeleton"/>
    <property type="evidence" value="ECO:0007669"/>
    <property type="project" value="UniProtKB-ARBA"/>
</dbReference>
<accession>A0A6P7YNR8</accession>
<feature type="domain" description="DUF4200" evidence="3">
    <location>
        <begin position="38"/>
        <end position="155"/>
    </location>
</feature>
<dbReference type="CTD" id="146849"/>
<dbReference type="PANTHER" id="PTHR21683:SF8">
    <property type="entry name" value="COILED-COIL DOMAIN-CONTAINING PROTEIN 42"/>
    <property type="match status" value="1"/>
</dbReference>
<dbReference type="KEGG" id="muo:115475073"/>
<dbReference type="PANTHER" id="PTHR21683">
    <property type="entry name" value="COILED-COIL DOMAIN-CONTAINING PROTEIN 42 LIKE-2-LIKE-RELATED"/>
    <property type="match status" value="1"/>
</dbReference>
<dbReference type="OrthoDB" id="2134857at2759"/>
<evidence type="ECO:0000259" key="3">
    <source>
        <dbReference type="Pfam" id="PF13863"/>
    </source>
</evidence>
<dbReference type="InParanoid" id="A0A6P7YNR8"/>
<dbReference type="AlphaFoldDB" id="A0A6P7YNR8"/>
<keyword evidence="1 2" id="KW-0175">Coiled coil</keyword>
<evidence type="ECO:0000313" key="5">
    <source>
        <dbReference type="RefSeq" id="XP_030066673.1"/>
    </source>
</evidence>
<keyword evidence="4" id="KW-1185">Reference proteome</keyword>
<feature type="coiled-coil region" evidence="2">
    <location>
        <begin position="105"/>
        <end position="139"/>
    </location>
</feature>
<evidence type="ECO:0000256" key="1">
    <source>
        <dbReference type="ARBA" id="ARBA00023054"/>
    </source>
</evidence>
<dbReference type="Proteomes" id="UP000515156">
    <property type="component" value="Chromosome 7"/>
</dbReference>
<dbReference type="GeneID" id="115475073"/>
<dbReference type="Pfam" id="PF13863">
    <property type="entry name" value="DUF4200"/>
    <property type="match status" value="1"/>
</dbReference>
<name>A0A6P7YNR8_9AMPH</name>
<organism evidence="4 5">
    <name type="scientific">Microcaecilia unicolor</name>
    <dbReference type="NCBI Taxonomy" id="1415580"/>
    <lineage>
        <taxon>Eukaryota</taxon>
        <taxon>Metazoa</taxon>
        <taxon>Chordata</taxon>
        <taxon>Craniata</taxon>
        <taxon>Vertebrata</taxon>
        <taxon>Euteleostomi</taxon>
        <taxon>Amphibia</taxon>
        <taxon>Gymnophiona</taxon>
        <taxon>Siphonopidae</taxon>
        <taxon>Microcaecilia</taxon>
    </lineage>
</organism>
<feature type="coiled-coil region" evidence="2">
    <location>
        <begin position="170"/>
        <end position="229"/>
    </location>
</feature>
<sequence length="327" mass="38791">MDTNLSEYFRAQYDHRILKLLAKFPGQEEEVLSPFIRLLEKKKEEQVVHQAMEAQKEDFNMKMEGFSFRWEELRKKELEMKDYLLKFEQFIKENNQKRLRAVRKAAKERELKRIKERELHRLQAECVELKQERQRLQRRVQKYALFDRYLQQVVETSDQFQEVHEVIGRYHTLQATHEDLQQSAQEAQEKTEQARGQLARYVEEKNDAILEFNNELALLQTRLDHAQSEVIVWESRWAHIQNTAAKKTLLLGTIKMATLNLFQTIAKQMKESTQVEVDDTPRQLDLIEQYIHDLTDIWTEVNKKTASLHTTGSPTHLSILTQAGGNI</sequence>
<protein>
    <submittedName>
        <fullName evidence="5">Coiled-coil domain-containing protein 42</fullName>
    </submittedName>
</protein>